<dbReference type="EMBL" id="LT934122">
    <property type="protein sequence ID" value="VAI55078.1"/>
    <property type="molecule type" value="Genomic_DNA"/>
</dbReference>
<dbReference type="InterPro" id="IPR025799">
    <property type="entry name" value="Arg_MeTrfase"/>
</dbReference>
<dbReference type="GO" id="GO:0016274">
    <property type="term" value="F:protein-arginine N-methyltransferase activity"/>
    <property type="evidence" value="ECO:0007669"/>
    <property type="project" value="InterPro"/>
</dbReference>
<dbReference type="Pfam" id="PF17285">
    <property type="entry name" value="PRMT5_TIM"/>
    <property type="match status" value="1"/>
</dbReference>
<sequence length="150" mass="16699">MPLGQRAGDKSDSRYCGVEVLDFPAGDGLPAVLTHSLSSAFDFLLAPLVDPEYRPTPGAVLPVAASDLVLSPSQWSSHIVGKISEWIDLDSEDEQLRLDSELTLKQEIAWATHLSLQVHPLDNTLLIICSYQSNFNQLVLHIIYYYTCKW</sequence>
<feature type="domain" description="PRMT5 TIM barrel" evidence="2">
    <location>
        <begin position="41"/>
        <end position="121"/>
    </location>
</feature>
<evidence type="ECO:0000259" key="2">
    <source>
        <dbReference type="Pfam" id="PF17285"/>
    </source>
</evidence>
<organism evidence="3 4">
    <name type="scientific">Triticum turgidum subsp. durum</name>
    <name type="common">Durum wheat</name>
    <name type="synonym">Triticum durum</name>
    <dbReference type="NCBI Taxonomy" id="4567"/>
    <lineage>
        <taxon>Eukaryota</taxon>
        <taxon>Viridiplantae</taxon>
        <taxon>Streptophyta</taxon>
        <taxon>Embryophyta</taxon>
        <taxon>Tracheophyta</taxon>
        <taxon>Spermatophyta</taxon>
        <taxon>Magnoliopsida</taxon>
        <taxon>Liliopsida</taxon>
        <taxon>Poales</taxon>
        <taxon>Poaceae</taxon>
        <taxon>BOP clade</taxon>
        <taxon>Pooideae</taxon>
        <taxon>Triticodae</taxon>
        <taxon>Triticeae</taxon>
        <taxon>Triticinae</taxon>
        <taxon>Triticum</taxon>
    </lineage>
</organism>
<accession>A0A9R0YHN6</accession>
<keyword evidence="1" id="KW-0949">S-adenosyl-L-methionine</keyword>
<dbReference type="PANTHER" id="PTHR10738">
    <property type="entry name" value="PROTEIN ARGININE N-METHYLTRANSFERASE 5"/>
    <property type="match status" value="1"/>
</dbReference>
<keyword evidence="4" id="KW-1185">Reference proteome</keyword>
<dbReference type="GO" id="GO:0005829">
    <property type="term" value="C:cytosol"/>
    <property type="evidence" value="ECO:0007669"/>
    <property type="project" value="TreeGrafter"/>
</dbReference>
<dbReference type="InterPro" id="IPR035247">
    <property type="entry name" value="PRMT5_TIM"/>
</dbReference>
<dbReference type="Gene3D" id="3.20.20.150">
    <property type="entry name" value="Divalent-metal-dependent TIM barrel enzymes"/>
    <property type="match status" value="1"/>
</dbReference>
<dbReference type="PANTHER" id="PTHR10738:SF0">
    <property type="entry name" value="PROTEIN ARGININE N-METHYLTRANSFERASE 5"/>
    <property type="match status" value="1"/>
</dbReference>
<dbReference type="Proteomes" id="UP000324705">
    <property type="component" value="Chromosome 6B"/>
</dbReference>
<protein>
    <recommendedName>
        <fullName evidence="2">PRMT5 TIM barrel domain-containing protein</fullName>
    </recommendedName>
</protein>
<name>A0A9R0YHN6_TRITD</name>
<dbReference type="Gramene" id="TRITD6Bv1G045960.11">
    <property type="protein sequence ID" value="TRITD6Bv1G045960.11"/>
    <property type="gene ID" value="TRITD6Bv1G045960"/>
</dbReference>
<evidence type="ECO:0000313" key="4">
    <source>
        <dbReference type="Proteomes" id="UP000324705"/>
    </source>
</evidence>
<reference evidence="3 4" key="1">
    <citation type="submission" date="2017-09" db="EMBL/GenBank/DDBJ databases">
        <authorList>
            <consortium name="International Durum Wheat Genome Sequencing Consortium (IDWGSC)"/>
            <person name="Milanesi L."/>
        </authorList>
    </citation>
    <scope>NUCLEOTIDE SEQUENCE [LARGE SCALE GENOMIC DNA]</scope>
    <source>
        <strain evidence="4">cv. Svevo</strain>
    </source>
</reference>
<proteinExistence type="predicted"/>
<evidence type="ECO:0000313" key="3">
    <source>
        <dbReference type="EMBL" id="VAI55078.1"/>
    </source>
</evidence>
<dbReference type="AlphaFoldDB" id="A0A9R0YHN6"/>
<evidence type="ECO:0000256" key="1">
    <source>
        <dbReference type="ARBA" id="ARBA00022691"/>
    </source>
</evidence>
<dbReference type="GO" id="GO:0005634">
    <property type="term" value="C:nucleus"/>
    <property type="evidence" value="ECO:0007669"/>
    <property type="project" value="TreeGrafter"/>
</dbReference>
<gene>
    <name evidence="3" type="ORF">TRITD_6Bv1G045960</name>
</gene>
<dbReference type="GO" id="GO:0006355">
    <property type="term" value="P:regulation of DNA-templated transcription"/>
    <property type="evidence" value="ECO:0007669"/>
    <property type="project" value="TreeGrafter"/>
</dbReference>